<feature type="transmembrane region" description="Helical" evidence="5">
    <location>
        <begin position="206"/>
        <end position="227"/>
    </location>
</feature>
<keyword evidence="7" id="KW-1185">Reference proteome</keyword>
<evidence type="ECO:0000256" key="1">
    <source>
        <dbReference type="ARBA" id="ARBA00004141"/>
    </source>
</evidence>
<organism evidence="6 7">
    <name type="scientific">Falsiroseomonas oleicola</name>
    <dbReference type="NCBI Taxonomy" id="2801474"/>
    <lineage>
        <taxon>Bacteria</taxon>
        <taxon>Pseudomonadati</taxon>
        <taxon>Pseudomonadota</taxon>
        <taxon>Alphaproteobacteria</taxon>
        <taxon>Acetobacterales</taxon>
        <taxon>Roseomonadaceae</taxon>
        <taxon>Falsiroseomonas</taxon>
    </lineage>
</organism>
<evidence type="ECO:0000256" key="2">
    <source>
        <dbReference type="ARBA" id="ARBA00022692"/>
    </source>
</evidence>
<name>A0ABS6H2F6_9PROT</name>
<sequence>MKRPGRIIRLWQGVGPHLLPFAAATSERLPMARLLRLSLFQISCGMAAVLLVGTLNRVMIVELSVPAWLVASMVALPLLFAPARALIGYRSDTYKSVLGWKRVPYLWLGTIIQFGGLAMMPFALLVLAGDTWAEPWTGQLAAAIAFLMTGAGMHMVQTVGLALATDLTPRDQQPNVVAMLSAMQLVGMVLAALVFGALLADFSQLRLIQVVQGAAALTLVLNLVAAWQQEVRDPSRTARGDVPDPSFREAFRTLRQSGPWNRRLLGAGIGTAGFTMQDVLLEPYGGQVLGLSVGATTALSALLAGGAVVGFLRAAKRLRRGTDPHLVAGHGALFGILGFSLIIFSGAFGSSAVFAGGVVMIGFGAGLFGHATLTACMRAAPPDKVGLALGVWGAVQATAAGGAIALGGVLRDVLSALAVSGALGEGLNQAATGYVAIYLIEIALLFVTLAVVGPLVRARGRTLRESASGLAGQASV</sequence>
<dbReference type="Pfam" id="PF03209">
    <property type="entry name" value="PUCC"/>
    <property type="match status" value="1"/>
</dbReference>
<feature type="transmembrane region" description="Helical" evidence="5">
    <location>
        <begin position="176"/>
        <end position="200"/>
    </location>
</feature>
<evidence type="ECO:0000313" key="7">
    <source>
        <dbReference type="Proteomes" id="UP000689967"/>
    </source>
</evidence>
<dbReference type="InterPro" id="IPR026036">
    <property type="entry name" value="PucC"/>
</dbReference>
<feature type="transmembrane region" description="Helical" evidence="5">
    <location>
        <begin position="264"/>
        <end position="281"/>
    </location>
</feature>
<feature type="transmembrane region" description="Helical" evidence="5">
    <location>
        <begin position="67"/>
        <end position="86"/>
    </location>
</feature>
<dbReference type="Proteomes" id="UP000689967">
    <property type="component" value="Unassembled WGS sequence"/>
</dbReference>
<protein>
    <submittedName>
        <fullName evidence="6">BCD family MFS transporter</fullName>
    </submittedName>
</protein>
<dbReference type="CDD" id="cd06176">
    <property type="entry name" value="MFS_BCD_PucC-like"/>
    <property type="match status" value="1"/>
</dbReference>
<accession>A0ABS6H2F6</accession>
<keyword evidence="4 5" id="KW-0472">Membrane</keyword>
<feature type="transmembrane region" description="Helical" evidence="5">
    <location>
        <begin position="430"/>
        <end position="456"/>
    </location>
</feature>
<keyword evidence="3 5" id="KW-1133">Transmembrane helix</keyword>
<dbReference type="PIRSF" id="PIRSF016565">
    <property type="entry name" value="PucC"/>
    <property type="match status" value="1"/>
</dbReference>
<dbReference type="RefSeq" id="WP_216873145.1">
    <property type="nucleotide sequence ID" value="NZ_JAERQM010000001.1"/>
</dbReference>
<feature type="transmembrane region" description="Helical" evidence="5">
    <location>
        <begin position="293"/>
        <end position="314"/>
    </location>
</feature>
<dbReference type="InterPro" id="IPR004896">
    <property type="entry name" value="PucC-rel"/>
</dbReference>
<comment type="subcellular location">
    <subcellularLocation>
        <location evidence="1">Membrane</location>
        <topology evidence="1">Multi-pass membrane protein</topology>
    </subcellularLocation>
</comment>
<reference evidence="6 7" key="1">
    <citation type="submission" date="2021-01" db="EMBL/GenBank/DDBJ databases">
        <title>Roseomonas sp. nov, a bacterium isolated from an oil production mixture in Yumen Oilfield.</title>
        <authorList>
            <person name="Wu D."/>
        </authorList>
    </citation>
    <scope>NUCLEOTIDE SEQUENCE [LARGE SCALE GENOMIC DNA]</scope>
    <source>
        <strain evidence="6 7">ROY-5-3</strain>
    </source>
</reference>
<feature type="transmembrane region" description="Helical" evidence="5">
    <location>
        <begin position="354"/>
        <end position="373"/>
    </location>
</feature>
<evidence type="ECO:0000256" key="3">
    <source>
        <dbReference type="ARBA" id="ARBA00022989"/>
    </source>
</evidence>
<evidence type="ECO:0000256" key="4">
    <source>
        <dbReference type="ARBA" id="ARBA00023136"/>
    </source>
</evidence>
<feature type="transmembrane region" description="Helical" evidence="5">
    <location>
        <begin position="140"/>
        <end position="164"/>
    </location>
</feature>
<feature type="transmembrane region" description="Helical" evidence="5">
    <location>
        <begin position="106"/>
        <end position="128"/>
    </location>
</feature>
<keyword evidence="2 5" id="KW-0812">Transmembrane</keyword>
<gene>
    <name evidence="6" type="ORF">JJQ90_04015</name>
</gene>
<dbReference type="PANTHER" id="PTHR23538">
    <property type="entry name" value="44.5 KD BACTERIOCHLOROPHYLL SYNTHASE SUBUNIT"/>
    <property type="match status" value="1"/>
</dbReference>
<evidence type="ECO:0000313" key="6">
    <source>
        <dbReference type="EMBL" id="MBU8542853.1"/>
    </source>
</evidence>
<evidence type="ECO:0000256" key="5">
    <source>
        <dbReference type="SAM" id="Phobius"/>
    </source>
</evidence>
<comment type="caution">
    <text evidence="6">The sequence shown here is derived from an EMBL/GenBank/DDBJ whole genome shotgun (WGS) entry which is preliminary data.</text>
</comment>
<feature type="transmembrane region" description="Helical" evidence="5">
    <location>
        <begin position="34"/>
        <end position="55"/>
    </location>
</feature>
<proteinExistence type="predicted"/>
<feature type="transmembrane region" description="Helical" evidence="5">
    <location>
        <begin position="326"/>
        <end position="348"/>
    </location>
</feature>
<dbReference type="PANTHER" id="PTHR23538:SF1">
    <property type="entry name" value="44.5 KD BACTERIOCHLOROPHYLL SYNTHASE SUBUNIT"/>
    <property type="match status" value="1"/>
</dbReference>
<feature type="transmembrane region" description="Helical" evidence="5">
    <location>
        <begin position="385"/>
        <end position="410"/>
    </location>
</feature>
<dbReference type="EMBL" id="JAERQM010000001">
    <property type="protein sequence ID" value="MBU8542853.1"/>
    <property type="molecule type" value="Genomic_DNA"/>
</dbReference>